<evidence type="ECO:0000259" key="4">
    <source>
        <dbReference type="Pfam" id="PF10342"/>
    </source>
</evidence>
<accession>A0AAN6IXC1</accession>
<feature type="domain" description="Yeast cell wall synthesis Kre9/Knh1 C-terminal" evidence="3">
    <location>
        <begin position="177"/>
        <end position="257"/>
    </location>
</feature>
<organism evidence="5 6">
    <name type="scientific">Exophiala dermatitidis</name>
    <name type="common">Black yeast-like fungus</name>
    <name type="synonym">Wangiella dermatitidis</name>
    <dbReference type="NCBI Taxonomy" id="5970"/>
    <lineage>
        <taxon>Eukaryota</taxon>
        <taxon>Fungi</taxon>
        <taxon>Dikarya</taxon>
        <taxon>Ascomycota</taxon>
        <taxon>Pezizomycotina</taxon>
        <taxon>Eurotiomycetes</taxon>
        <taxon>Chaetothyriomycetidae</taxon>
        <taxon>Chaetothyriales</taxon>
        <taxon>Herpotrichiellaceae</taxon>
        <taxon>Exophiala</taxon>
    </lineage>
</organism>
<evidence type="ECO:0000259" key="3">
    <source>
        <dbReference type="Pfam" id="PF05390"/>
    </source>
</evidence>
<dbReference type="AlphaFoldDB" id="A0AAN6IXC1"/>
<name>A0AAN6IXC1_EXODE</name>
<dbReference type="PANTHER" id="PTHR28154">
    <property type="entry name" value="CELL WALL SYNTHESIS PROTEIN KNH1-RELATED"/>
    <property type="match status" value="1"/>
</dbReference>
<keyword evidence="1 2" id="KW-0732">Signal</keyword>
<feature type="signal peptide" evidence="2">
    <location>
        <begin position="1"/>
        <end position="19"/>
    </location>
</feature>
<comment type="caution">
    <text evidence="5">The sequence shown here is derived from an EMBL/GenBank/DDBJ whole genome shotgun (WGS) entry which is preliminary data.</text>
</comment>
<dbReference type="GO" id="GO:0005576">
    <property type="term" value="C:extracellular region"/>
    <property type="evidence" value="ECO:0007669"/>
    <property type="project" value="TreeGrafter"/>
</dbReference>
<evidence type="ECO:0000313" key="6">
    <source>
        <dbReference type="Proteomes" id="UP001161757"/>
    </source>
</evidence>
<sequence length="268" mass="27797">MILRSVYFLIAGLLSLAVADVKVTAPAAGDSITGLTLDIEWEDSGTTPKLADLTSYQVFLCAGGNTEATIVQLATLVTNGDFTDGNTVSATLTAGLGADVTNAYFLKFVSAATGGTVINYSDRFSLKSMTGTFPAAVTTALKSVTGTAGPADVNNIKAAAAADDDDDVDTVPTNGASEYNVPYTLQTGSIRYAPMPPLAKTKITAKKASAQWPTSAYTVYKTIAGAPNAATTHTETLTFSTHSREATVAAAGQPSDAAMQKFLNRWKD</sequence>
<dbReference type="GO" id="GO:0006078">
    <property type="term" value="P:(1-&gt;6)-beta-D-glucan biosynthetic process"/>
    <property type="evidence" value="ECO:0007669"/>
    <property type="project" value="InterPro"/>
</dbReference>
<dbReference type="EMBL" id="JAJGCB010000010">
    <property type="protein sequence ID" value="KAJ8990526.1"/>
    <property type="molecule type" value="Genomic_DNA"/>
</dbReference>
<feature type="domain" description="Yeast cell wall synthesis Kre9/Knh1-like N-terminal" evidence="4">
    <location>
        <begin position="26"/>
        <end position="126"/>
    </location>
</feature>
<dbReference type="GO" id="GO:0042546">
    <property type="term" value="P:cell wall biogenesis"/>
    <property type="evidence" value="ECO:0007669"/>
    <property type="project" value="InterPro"/>
</dbReference>
<protein>
    <submittedName>
        <fullName evidence="5">Cell wall synthesis protein kre9</fullName>
    </submittedName>
</protein>
<dbReference type="InterPro" id="IPR018466">
    <property type="entry name" value="Kre9/Knh1-like_N"/>
</dbReference>
<dbReference type="InterPro" id="IPR045328">
    <property type="entry name" value="Kre9/Knh1"/>
</dbReference>
<dbReference type="Pfam" id="PF05390">
    <property type="entry name" value="Kre9_KNH1_C"/>
    <property type="match status" value="1"/>
</dbReference>
<evidence type="ECO:0000313" key="5">
    <source>
        <dbReference type="EMBL" id="KAJ8990526.1"/>
    </source>
</evidence>
<dbReference type="GO" id="GO:0031505">
    <property type="term" value="P:fungal-type cell wall organization"/>
    <property type="evidence" value="ECO:0007669"/>
    <property type="project" value="TreeGrafter"/>
</dbReference>
<proteinExistence type="predicted"/>
<gene>
    <name evidence="5" type="primary">KRE9</name>
    <name evidence="5" type="ORF">HRR80_005306</name>
</gene>
<dbReference type="InterPro" id="IPR008659">
    <property type="entry name" value="Kre9/Knh1_C"/>
</dbReference>
<evidence type="ECO:0000256" key="1">
    <source>
        <dbReference type="ARBA" id="ARBA00022729"/>
    </source>
</evidence>
<feature type="chain" id="PRO_5042997405" evidence="2">
    <location>
        <begin position="20"/>
        <end position="268"/>
    </location>
</feature>
<reference evidence="5" key="1">
    <citation type="submission" date="2023-01" db="EMBL/GenBank/DDBJ databases">
        <title>Exophiala dermititidis isolated from Cystic Fibrosis Patient.</title>
        <authorList>
            <person name="Kurbessoian T."/>
            <person name="Crocker A."/>
            <person name="Murante D."/>
            <person name="Hogan D.A."/>
            <person name="Stajich J.E."/>
        </authorList>
    </citation>
    <scope>NUCLEOTIDE SEQUENCE</scope>
    <source>
        <strain evidence="5">Ex8</strain>
    </source>
</reference>
<dbReference type="Pfam" id="PF10342">
    <property type="entry name" value="Kre9_KNH"/>
    <property type="match status" value="1"/>
</dbReference>
<dbReference type="Proteomes" id="UP001161757">
    <property type="component" value="Unassembled WGS sequence"/>
</dbReference>
<evidence type="ECO:0000256" key="2">
    <source>
        <dbReference type="SAM" id="SignalP"/>
    </source>
</evidence>
<dbReference type="PANTHER" id="PTHR28154:SF1">
    <property type="entry name" value="CELL WALL SYNTHESIS PROTEIN KNH1-RELATED"/>
    <property type="match status" value="1"/>
</dbReference>